<name>A0A5N5GIE1_9ROSA</name>
<evidence type="ECO:0000313" key="1">
    <source>
        <dbReference type="EMBL" id="KAB2613322.1"/>
    </source>
</evidence>
<keyword evidence="2" id="KW-1185">Reference proteome</keyword>
<protein>
    <submittedName>
        <fullName evidence="1">Phytoene synthase 2</fullName>
    </submittedName>
</protein>
<reference evidence="1 2" key="3">
    <citation type="submission" date="2019-11" db="EMBL/GenBank/DDBJ databases">
        <title>A de novo genome assembly of a pear dwarfing rootstock.</title>
        <authorList>
            <person name="Wang F."/>
            <person name="Wang J."/>
            <person name="Li S."/>
            <person name="Zhang Y."/>
            <person name="Fang M."/>
            <person name="Ma L."/>
            <person name="Zhao Y."/>
            <person name="Jiang S."/>
        </authorList>
    </citation>
    <scope>NUCLEOTIDE SEQUENCE [LARGE SCALE GENOMIC DNA]</scope>
    <source>
        <strain evidence="1">S2</strain>
        <tissue evidence="1">Leaf</tissue>
    </source>
</reference>
<accession>A0A5N5GIE1</accession>
<sequence>MCGESGRHGVVDRCVSGGRVSTSDKVVAIVVVALAVVMVVGGDGDVDGGCDRNDGGNSNVIGGSW</sequence>
<proteinExistence type="predicted"/>
<reference evidence="2" key="2">
    <citation type="submission" date="2019-10" db="EMBL/GenBank/DDBJ databases">
        <title>A de novo genome assembly of a pear dwarfing rootstock.</title>
        <authorList>
            <person name="Wang F."/>
            <person name="Wang J."/>
            <person name="Li S."/>
            <person name="Zhang Y."/>
            <person name="Fang M."/>
            <person name="Ma L."/>
            <person name="Zhao Y."/>
            <person name="Jiang S."/>
        </authorList>
    </citation>
    <scope>NUCLEOTIDE SEQUENCE [LARGE SCALE GENOMIC DNA]</scope>
</reference>
<comment type="caution">
    <text evidence="1">The sequence shown here is derived from an EMBL/GenBank/DDBJ whole genome shotgun (WGS) entry which is preliminary data.</text>
</comment>
<gene>
    <name evidence="1" type="ORF">D8674_035638</name>
</gene>
<organism evidence="1 2">
    <name type="scientific">Pyrus ussuriensis x Pyrus communis</name>
    <dbReference type="NCBI Taxonomy" id="2448454"/>
    <lineage>
        <taxon>Eukaryota</taxon>
        <taxon>Viridiplantae</taxon>
        <taxon>Streptophyta</taxon>
        <taxon>Embryophyta</taxon>
        <taxon>Tracheophyta</taxon>
        <taxon>Spermatophyta</taxon>
        <taxon>Magnoliopsida</taxon>
        <taxon>eudicotyledons</taxon>
        <taxon>Gunneridae</taxon>
        <taxon>Pentapetalae</taxon>
        <taxon>rosids</taxon>
        <taxon>fabids</taxon>
        <taxon>Rosales</taxon>
        <taxon>Rosaceae</taxon>
        <taxon>Amygdaloideae</taxon>
        <taxon>Maleae</taxon>
        <taxon>Pyrus</taxon>
    </lineage>
</organism>
<dbReference type="EMBL" id="SMOL01000458">
    <property type="protein sequence ID" value="KAB2613322.1"/>
    <property type="molecule type" value="Genomic_DNA"/>
</dbReference>
<reference evidence="1 2" key="1">
    <citation type="submission" date="2019-09" db="EMBL/GenBank/DDBJ databases">
        <authorList>
            <person name="Ou C."/>
        </authorList>
    </citation>
    <scope>NUCLEOTIDE SEQUENCE [LARGE SCALE GENOMIC DNA]</scope>
    <source>
        <strain evidence="1">S2</strain>
        <tissue evidence="1">Leaf</tissue>
    </source>
</reference>
<dbReference type="AlphaFoldDB" id="A0A5N5GIE1"/>
<evidence type="ECO:0000313" key="2">
    <source>
        <dbReference type="Proteomes" id="UP000327157"/>
    </source>
</evidence>
<dbReference type="Proteomes" id="UP000327157">
    <property type="component" value="Chromosome 9"/>
</dbReference>